<dbReference type="GO" id="GO:0005634">
    <property type="term" value="C:nucleus"/>
    <property type="evidence" value="ECO:0007669"/>
    <property type="project" value="UniProtKB-SubCell"/>
</dbReference>
<dbReference type="Proteomes" id="UP000428333">
    <property type="component" value="Linkage Group LG09"/>
</dbReference>
<dbReference type="PANTHER" id="PTHR23189">
    <property type="entry name" value="RNA RECOGNITION MOTIF-CONTAINING"/>
    <property type="match status" value="1"/>
</dbReference>
<keyword evidence="3" id="KW-0539">Nucleus</keyword>
<dbReference type="EMBL" id="QEFC01002340">
    <property type="protein sequence ID" value="KAE9452837.1"/>
    <property type="molecule type" value="Genomic_DNA"/>
</dbReference>
<organism evidence="7 8">
    <name type="scientific">Rhododendron williamsianum</name>
    <dbReference type="NCBI Taxonomy" id="262921"/>
    <lineage>
        <taxon>Eukaryota</taxon>
        <taxon>Viridiplantae</taxon>
        <taxon>Streptophyta</taxon>
        <taxon>Embryophyta</taxon>
        <taxon>Tracheophyta</taxon>
        <taxon>Spermatophyta</taxon>
        <taxon>Magnoliopsida</taxon>
        <taxon>eudicotyledons</taxon>
        <taxon>Gunneridae</taxon>
        <taxon>Pentapetalae</taxon>
        <taxon>asterids</taxon>
        <taxon>Ericales</taxon>
        <taxon>Ericaceae</taxon>
        <taxon>Ericoideae</taxon>
        <taxon>Rhodoreae</taxon>
        <taxon>Rhododendron</taxon>
    </lineage>
</organism>
<feature type="region of interest" description="Disordered" evidence="5">
    <location>
        <begin position="661"/>
        <end position="720"/>
    </location>
</feature>
<comment type="subcellular location">
    <subcellularLocation>
        <location evidence="1">Nucleus</location>
    </subcellularLocation>
</comment>
<dbReference type="SMART" id="SM00360">
    <property type="entry name" value="RRM"/>
    <property type="match status" value="3"/>
</dbReference>
<feature type="region of interest" description="Disordered" evidence="5">
    <location>
        <begin position="746"/>
        <end position="828"/>
    </location>
</feature>
<protein>
    <recommendedName>
        <fullName evidence="6">RRM domain-containing protein</fullName>
    </recommendedName>
</protein>
<comment type="caution">
    <text evidence="7">The sequence shown here is derived from an EMBL/GenBank/DDBJ whole genome shotgun (WGS) entry which is preliminary data.</text>
</comment>
<dbReference type="CDD" id="cd00590">
    <property type="entry name" value="RRM_SF"/>
    <property type="match status" value="2"/>
</dbReference>
<dbReference type="SMART" id="SM00361">
    <property type="entry name" value="RRM_1"/>
    <property type="match status" value="2"/>
</dbReference>
<dbReference type="FunFam" id="3.30.70.330:FF:000415">
    <property type="entry name" value="Flowering time control protein FPA"/>
    <property type="match status" value="1"/>
</dbReference>
<feature type="domain" description="RRM" evidence="6">
    <location>
        <begin position="103"/>
        <end position="175"/>
    </location>
</feature>
<dbReference type="Pfam" id="PF00076">
    <property type="entry name" value="RRM_1"/>
    <property type="match status" value="3"/>
</dbReference>
<name>A0A6A4LDQ1_9ERIC</name>
<evidence type="ECO:0000313" key="7">
    <source>
        <dbReference type="EMBL" id="KAE9452837.1"/>
    </source>
</evidence>
<evidence type="ECO:0000256" key="5">
    <source>
        <dbReference type="SAM" id="MobiDB-lite"/>
    </source>
</evidence>
<feature type="compositionally biased region" description="Polar residues" evidence="5">
    <location>
        <begin position="746"/>
        <end position="769"/>
    </location>
</feature>
<dbReference type="Gene3D" id="3.30.70.330">
    <property type="match status" value="3"/>
</dbReference>
<feature type="non-terminal residue" evidence="7">
    <location>
        <position position="1"/>
    </location>
</feature>
<dbReference type="OrthoDB" id="439808at2759"/>
<evidence type="ECO:0000313" key="8">
    <source>
        <dbReference type="Proteomes" id="UP000428333"/>
    </source>
</evidence>
<feature type="compositionally biased region" description="Polar residues" evidence="5">
    <location>
        <begin position="14"/>
        <end position="27"/>
    </location>
</feature>
<feature type="domain" description="RRM" evidence="6">
    <location>
        <begin position="26"/>
        <end position="98"/>
    </location>
</feature>
<accession>A0A6A4LDQ1</accession>
<feature type="compositionally biased region" description="Polar residues" evidence="5">
    <location>
        <begin position="779"/>
        <end position="797"/>
    </location>
</feature>
<dbReference type="Pfam" id="PF07744">
    <property type="entry name" value="SPOC"/>
    <property type="match status" value="1"/>
</dbReference>
<dbReference type="SUPFAM" id="SSF54928">
    <property type="entry name" value="RNA-binding domain, RBD"/>
    <property type="match status" value="2"/>
</dbReference>
<dbReference type="InterPro" id="IPR012677">
    <property type="entry name" value="Nucleotide-bd_a/b_plait_sf"/>
</dbReference>
<feature type="domain" description="RRM" evidence="6">
    <location>
        <begin position="266"/>
        <end position="335"/>
    </location>
</feature>
<sequence>GFNQSGQKMPPQTKPSKSADSRTPSNNLWVGNLSAEVTDSDLMDLFSKYGAVDSITSYPSRSYAFVYFKRVEDARAALEALNWTYLRGNSLKIEFAKPAKPCKSLWVSGISLSVTKEALEAEFLKFGEIEEFKFLRDRNTAYVDYFRLEDASQALKVMNGKQIGGDQIRVDFLRSQTIRRQSLNLKLAYWLGVVEPGIELERAGEHGSDYRDAREGQFLSRDIGPPDSSWMPQEGITNYSESPHSGFKRQQIVSSAFAPLKDWARSGYPPTVHVDEQMLHNAFILFGEIESIKSFPDRHYSFVEFRSVDEARRAKEGLQGRLFNDSRISIMYSSSEIARSKDYPGFYPGVKGPRPDAFFTEPPFQPAHVDMLDHNLPMLPNALSRPATSRGILGSNRGMRPLGPQGSFEPLLSAPDFNDSTGAKGPIRPVSGTWDVFDANQFQRESKRSRIDNVPVYDTPFPSNKMDDRDWGLDRMYGLGPEVDGGASGPVQEKKHFSPAEVRMINRGTGQGHLDHDYMWRGVIAKGGTSVCNARCVAVGRGIESEIEEDFAPYTDFLRYLGGKDRAGVAKFDDGTTLFLVPPSDFLSKVLQISGPPRLYGVVLKFPQNGHSSPSVQPQFFQSQYPDVQQIPPQNAYTGMHQQMENAMHMDYNRVLHGESLPTTKQLGPSTKDPIPMHPVPSQCKSSDPETAQPSLGPSSARPELGIATLPQGWTPDRQGYEQIGHSLQQVENQYNSTRQQFAQPQTYSTGVNTSSDSQLGVTGNSQVQDPAFHPPQQGAGSSRPLNNYGMPSQSGQLAVPPQVHGSSATQAHTAMPLGFDNGNPQLPNQVQQLQSAVNGGSQVTLDAEVDKSQRYQSTLQFAANLLLQIQQQQQQQTNTQVGQGSANQ</sequence>
<evidence type="ECO:0000259" key="6">
    <source>
        <dbReference type="PROSITE" id="PS50102"/>
    </source>
</evidence>
<keyword evidence="2 4" id="KW-0694">RNA-binding</keyword>
<dbReference type="AlphaFoldDB" id="A0A6A4LDQ1"/>
<evidence type="ECO:0000256" key="1">
    <source>
        <dbReference type="ARBA" id="ARBA00004123"/>
    </source>
</evidence>
<feature type="compositionally biased region" description="Polar residues" evidence="5">
    <location>
        <begin position="683"/>
        <end position="698"/>
    </location>
</feature>
<evidence type="ECO:0000256" key="3">
    <source>
        <dbReference type="ARBA" id="ARBA00023242"/>
    </source>
</evidence>
<evidence type="ECO:0000256" key="4">
    <source>
        <dbReference type="PROSITE-ProRule" id="PRU00176"/>
    </source>
</evidence>
<dbReference type="PROSITE" id="PS50102">
    <property type="entry name" value="RRM"/>
    <property type="match status" value="3"/>
</dbReference>
<evidence type="ECO:0000256" key="2">
    <source>
        <dbReference type="ARBA" id="ARBA00022884"/>
    </source>
</evidence>
<gene>
    <name evidence="7" type="ORF">C3L33_15267</name>
</gene>
<proteinExistence type="predicted"/>
<dbReference type="GO" id="GO:0003723">
    <property type="term" value="F:RNA binding"/>
    <property type="evidence" value="ECO:0007669"/>
    <property type="project" value="UniProtKB-UniRule"/>
</dbReference>
<dbReference type="InterPro" id="IPR000504">
    <property type="entry name" value="RRM_dom"/>
</dbReference>
<dbReference type="InterPro" id="IPR035979">
    <property type="entry name" value="RBD_domain_sf"/>
</dbReference>
<dbReference type="InterPro" id="IPR003954">
    <property type="entry name" value="RRM_euk-type"/>
</dbReference>
<dbReference type="InterPro" id="IPR012921">
    <property type="entry name" value="SPOC_C"/>
</dbReference>
<feature type="region of interest" description="Disordered" evidence="5">
    <location>
        <begin position="1"/>
        <end position="27"/>
    </location>
</feature>
<keyword evidence="8" id="KW-1185">Reference proteome</keyword>
<feature type="region of interest" description="Disordered" evidence="5">
    <location>
        <begin position="221"/>
        <end position="244"/>
    </location>
</feature>
<reference evidence="7 8" key="1">
    <citation type="journal article" date="2019" name="Genome Biol. Evol.">
        <title>The Rhododendron genome and chromosomal organization provide insight into shared whole-genome duplications across the heath family (Ericaceae).</title>
        <authorList>
            <person name="Soza V.L."/>
            <person name="Lindsley D."/>
            <person name="Waalkes A."/>
            <person name="Ramage E."/>
            <person name="Patwardhan R.P."/>
            <person name="Burton J.N."/>
            <person name="Adey A."/>
            <person name="Kumar A."/>
            <person name="Qiu R."/>
            <person name="Shendure J."/>
            <person name="Hall B."/>
        </authorList>
    </citation>
    <scope>NUCLEOTIDE SEQUENCE [LARGE SCALE GENOMIC DNA]</scope>
    <source>
        <strain evidence="7">RSF 1966-606</strain>
    </source>
</reference>